<reference evidence="1" key="2">
    <citation type="submission" date="2021-08" db="EMBL/GenBank/DDBJ databases">
        <authorList>
            <person name="Gostincar C."/>
            <person name="Sun X."/>
            <person name="Song Z."/>
            <person name="Gunde-Cimerman N."/>
        </authorList>
    </citation>
    <scope>NUCLEOTIDE SEQUENCE</scope>
    <source>
        <strain evidence="1">EXF-9911</strain>
    </source>
</reference>
<dbReference type="Proteomes" id="UP000779574">
    <property type="component" value="Unassembled WGS sequence"/>
</dbReference>
<evidence type="ECO:0000313" key="1">
    <source>
        <dbReference type="EMBL" id="KAG9700564.1"/>
    </source>
</evidence>
<proteinExistence type="predicted"/>
<organism evidence="1 2">
    <name type="scientific">Aureobasidium melanogenum</name>
    <name type="common">Aureobasidium pullulans var. melanogenum</name>
    <dbReference type="NCBI Taxonomy" id="46634"/>
    <lineage>
        <taxon>Eukaryota</taxon>
        <taxon>Fungi</taxon>
        <taxon>Dikarya</taxon>
        <taxon>Ascomycota</taxon>
        <taxon>Pezizomycotina</taxon>
        <taxon>Dothideomycetes</taxon>
        <taxon>Dothideomycetidae</taxon>
        <taxon>Dothideales</taxon>
        <taxon>Saccotheciaceae</taxon>
        <taxon>Aureobasidium</taxon>
    </lineage>
</organism>
<comment type="caution">
    <text evidence="1">The sequence shown here is derived from an EMBL/GenBank/DDBJ whole genome shotgun (WGS) entry which is preliminary data.</text>
</comment>
<gene>
    <name evidence="1" type="ORF">KCU76_g698</name>
</gene>
<reference evidence="1" key="1">
    <citation type="journal article" date="2021" name="J Fungi (Basel)">
        <title>Virulence traits and population genomics of the black yeast Aureobasidium melanogenum.</title>
        <authorList>
            <person name="Cernosa A."/>
            <person name="Sun X."/>
            <person name="Gostincar C."/>
            <person name="Fang C."/>
            <person name="Gunde-Cimerman N."/>
            <person name="Song Z."/>
        </authorList>
    </citation>
    <scope>NUCLEOTIDE SEQUENCE</scope>
    <source>
        <strain evidence="1">EXF-9911</strain>
    </source>
</reference>
<feature type="non-terminal residue" evidence="1">
    <location>
        <position position="1"/>
    </location>
</feature>
<protein>
    <submittedName>
        <fullName evidence="1">Uncharacterized protein</fullName>
    </submittedName>
</protein>
<sequence length="135" mass="15123">MHLAQIVRMGPMAVVDVEKEEGEIYSEDIAERQKRRKFKCSLKILHKEYSDDSNFKVDAWMDRHFELDDHAVAVTAPGSGKHSTKHSILYHINSSDPLKTPDKAVNVPISLTTVAPATVRRVRDINDLRAASAGT</sequence>
<dbReference type="EMBL" id="JAHFXF010000014">
    <property type="protein sequence ID" value="KAG9700564.1"/>
    <property type="molecule type" value="Genomic_DNA"/>
</dbReference>
<evidence type="ECO:0000313" key="2">
    <source>
        <dbReference type="Proteomes" id="UP000779574"/>
    </source>
</evidence>
<name>A0A9P8EVI5_AURME</name>
<dbReference type="AlphaFoldDB" id="A0A9P8EVI5"/>
<accession>A0A9P8EVI5</accession>